<accession>A0A1R2AX33</accession>
<protein>
    <submittedName>
        <fullName evidence="2">Uncharacterized protein</fullName>
    </submittedName>
</protein>
<comment type="caution">
    <text evidence="2">The sequence shown here is derived from an EMBL/GenBank/DDBJ whole genome shotgun (WGS) entry which is preliminary data.</text>
</comment>
<evidence type="ECO:0000313" key="2">
    <source>
        <dbReference type="EMBL" id="OMJ69042.1"/>
    </source>
</evidence>
<dbReference type="EMBL" id="MPUH01001248">
    <property type="protein sequence ID" value="OMJ69042.1"/>
    <property type="molecule type" value="Genomic_DNA"/>
</dbReference>
<proteinExistence type="predicted"/>
<sequence length="361" mass="42162">MALSRLSTVHYGAIVGSSTHKPWEVGYAPRKSVAESLVVHLSDPKTKEELLILGTSNISTSNAYRNFELAEKFAPSSILLQTSPSFSKFCFGQWHSSEEFQNSLMKNGYYWDYIKRTHEGSGIKAAFFETRKALLSLWINTVMRTPKDIWRLFVPGLDTKLMLDLSTKLKVDIHYAGEDFNCSAMEMLYRETRMDTIYPYLKYYFGLNEGWEQEARNWQVLFRSHTTKALAEGHFNQDNVTWLVRFAEKMIPHQKKVIIDKKNEDIFWSIEKNMKGSKKLVLVNQWHMDGVQKLWRSYHGLEAPKKPMMSTHDLPLEEVQAWMRGKDYDRNVIEKRTGVPMAMPNSRENTSYWDENRSHYA</sequence>
<organism evidence="2 3">
    <name type="scientific">Stentor coeruleus</name>
    <dbReference type="NCBI Taxonomy" id="5963"/>
    <lineage>
        <taxon>Eukaryota</taxon>
        <taxon>Sar</taxon>
        <taxon>Alveolata</taxon>
        <taxon>Ciliophora</taxon>
        <taxon>Postciliodesmatophora</taxon>
        <taxon>Heterotrichea</taxon>
        <taxon>Heterotrichida</taxon>
        <taxon>Stentoridae</taxon>
        <taxon>Stentor</taxon>
    </lineage>
</organism>
<reference evidence="2 3" key="1">
    <citation type="submission" date="2016-11" db="EMBL/GenBank/DDBJ databases">
        <title>The macronuclear genome of Stentor coeruleus: a giant cell with tiny introns.</title>
        <authorList>
            <person name="Slabodnick M."/>
            <person name="Ruby J.G."/>
            <person name="Reiff S.B."/>
            <person name="Swart E.C."/>
            <person name="Gosai S."/>
            <person name="Prabakaran S."/>
            <person name="Witkowska E."/>
            <person name="Larue G.E."/>
            <person name="Fisher S."/>
            <person name="Freeman R.M."/>
            <person name="Gunawardena J."/>
            <person name="Chu W."/>
            <person name="Stover N.A."/>
            <person name="Gregory B.D."/>
            <person name="Nowacki M."/>
            <person name="Derisi J."/>
            <person name="Roy S.W."/>
            <person name="Marshall W.F."/>
            <person name="Sood P."/>
        </authorList>
    </citation>
    <scope>NUCLEOTIDE SEQUENCE [LARGE SCALE GENOMIC DNA]</scope>
    <source>
        <strain evidence="2">WM001</strain>
    </source>
</reference>
<feature type="region of interest" description="Disordered" evidence="1">
    <location>
        <begin position="341"/>
        <end position="361"/>
    </location>
</feature>
<name>A0A1R2AX33_9CILI</name>
<evidence type="ECO:0000256" key="1">
    <source>
        <dbReference type="SAM" id="MobiDB-lite"/>
    </source>
</evidence>
<dbReference type="Proteomes" id="UP000187209">
    <property type="component" value="Unassembled WGS sequence"/>
</dbReference>
<evidence type="ECO:0000313" key="3">
    <source>
        <dbReference type="Proteomes" id="UP000187209"/>
    </source>
</evidence>
<keyword evidence="3" id="KW-1185">Reference proteome</keyword>
<dbReference type="AlphaFoldDB" id="A0A1R2AX33"/>
<dbReference type="OrthoDB" id="48306at2759"/>
<gene>
    <name evidence="2" type="ORF">SteCoe_33338</name>
</gene>